<dbReference type="OrthoDB" id="8536275at2"/>
<comment type="subcellular location">
    <subcellularLocation>
        <location evidence="2">Cell membrane</location>
        <topology evidence="2">Multi-pass membrane protein</topology>
    </subcellularLocation>
</comment>
<dbReference type="InterPro" id="IPR052168">
    <property type="entry name" value="Cytochrome_b561_oxidase"/>
</dbReference>
<feature type="transmembrane region" description="Helical" evidence="13">
    <location>
        <begin position="90"/>
        <end position="113"/>
    </location>
</feature>
<comment type="caution">
    <text evidence="15">The sequence shown here is derived from an EMBL/GenBank/DDBJ whole genome shotgun (WGS) entry which is preliminary data.</text>
</comment>
<evidence type="ECO:0000256" key="6">
    <source>
        <dbReference type="ARBA" id="ARBA00022692"/>
    </source>
</evidence>
<evidence type="ECO:0000256" key="3">
    <source>
        <dbReference type="ARBA" id="ARBA00022448"/>
    </source>
</evidence>
<evidence type="ECO:0000256" key="1">
    <source>
        <dbReference type="ARBA" id="ARBA00001970"/>
    </source>
</evidence>
<evidence type="ECO:0000256" key="8">
    <source>
        <dbReference type="ARBA" id="ARBA00022982"/>
    </source>
</evidence>
<evidence type="ECO:0000256" key="13">
    <source>
        <dbReference type="SAM" id="Phobius"/>
    </source>
</evidence>
<keyword evidence="8" id="KW-0249">Electron transport</keyword>
<dbReference type="Proteomes" id="UP000248259">
    <property type="component" value="Unassembled WGS sequence"/>
</dbReference>
<evidence type="ECO:0000259" key="14">
    <source>
        <dbReference type="Pfam" id="PF01292"/>
    </source>
</evidence>
<keyword evidence="16" id="KW-1185">Reference proteome</keyword>
<keyword evidence="4" id="KW-1003">Cell membrane</keyword>
<keyword evidence="9 13" id="KW-1133">Transmembrane helix</keyword>
<feature type="transmembrane region" description="Helical" evidence="13">
    <location>
        <begin position="133"/>
        <end position="158"/>
    </location>
</feature>
<evidence type="ECO:0000256" key="10">
    <source>
        <dbReference type="ARBA" id="ARBA00023004"/>
    </source>
</evidence>
<dbReference type="SUPFAM" id="SSF81342">
    <property type="entry name" value="Transmembrane di-heme cytochromes"/>
    <property type="match status" value="1"/>
</dbReference>
<keyword evidence="5" id="KW-0349">Heme</keyword>
<dbReference type="InterPro" id="IPR011577">
    <property type="entry name" value="Cyt_b561_bac/Ni-Hgenase"/>
</dbReference>
<evidence type="ECO:0000256" key="4">
    <source>
        <dbReference type="ARBA" id="ARBA00022475"/>
    </source>
</evidence>
<dbReference type="Gene3D" id="1.20.950.20">
    <property type="entry name" value="Transmembrane di-heme cytochromes, Chain C"/>
    <property type="match status" value="1"/>
</dbReference>
<dbReference type="GO" id="GO:0020037">
    <property type="term" value="F:heme binding"/>
    <property type="evidence" value="ECO:0007669"/>
    <property type="project" value="TreeGrafter"/>
</dbReference>
<organism evidence="15 16">
    <name type="scientific">Parazoarcus communis SWub3 = DSM 12120</name>
    <dbReference type="NCBI Taxonomy" id="1121029"/>
    <lineage>
        <taxon>Bacteria</taxon>
        <taxon>Pseudomonadati</taxon>
        <taxon>Pseudomonadota</taxon>
        <taxon>Betaproteobacteria</taxon>
        <taxon>Rhodocyclales</taxon>
        <taxon>Zoogloeaceae</taxon>
        <taxon>Parazoarcus</taxon>
    </lineage>
</organism>
<comment type="similarity">
    <text evidence="12">Belongs to the cytochrome b561 family.</text>
</comment>
<dbReference type="PANTHER" id="PTHR30529:SF7">
    <property type="entry name" value="CYTOCHROME B561 BACTERIAL_NI-HYDROGENASE DOMAIN-CONTAINING PROTEIN"/>
    <property type="match status" value="1"/>
</dbReference>
<dbReference type="GO" id="GO:0009055">
    <property type="term" value="F:electron transfer activity"/>
    <property type="evidence" value="ECO:0007669"/>
    <property type="project" value="InterPro"/>
</dbReference>
<dbReference type="GO" id="GO:0046872">
    <property type="term" value="F:metal ion binding"/>
    <property type="evidence" value="ECO:0007669"/>
    <property type="project" value="UniProtKB-KW"/>
</dbReference>
<feature type="transmembrane region" description="Helical" evidence="13">
    <location>
        <begin position="12"/>
        <end position="32"/>
    </location>
</feature>
<evidence type="ECO:0000256" key="5">
    <source>
        <dbReference type="ARBA" id="ARBA00022617"/>
    </source>
</evidence>
<evidence type="ECO:0000256" key="11">
    <source>
        <dbReference type="ARBA" id="ARBA00023136"/>
    </source>
</evidence>
<dbReference type="EMBL" id="QKOE01000004">
    <property type="protein sequence ID" value="PZA17097.1"/>
    <property type="molecule type" value="Genomic_DNA"/>
</dbReference>
<evidence type="ECO:0000256" key="12">
    <source>
        <dbReference type="ARBA" id="ARBA00037975"/>
    </source>
</evidence>
<dbReference type="GO" id="GO:0005886">
    <property type="term" value="C:plasma membrane"/>
    <property type="evidence" value="ECO:0007669"/>
    <property type="project" value="UniProtKB-SubCell"/>
</dbReference>
<keyword evidence="6 13" id="KW-0812">Transmembrane</keyword>
<keyword evidence="3" id="KW-0813">Transport</keyword>
<evidence type="ECO:0000313" key="16">
    <source>
        <dbReference type="Proteomes" id="UP000248259"/>
    </source>
</evidence>
<accession>A0A323UX95</accession>
<name>A0A323UX95_9RHOO</name>
<dbReference type="Pfam" id="PF01292">
    <property type="entry name" value="Ni_hydr_CYTB"/>
    <property type="match status" value="1"/>
</dbReference>
<keyword evidence="11 13" id="KW-0472">Membrane</keyword>
<comment type="cofactor">
    <cofactor evidence="1">
        <name>heme b</name>
        <dbReference type="ChEBI" id="CHEBI:60344"/>
    </cofactor>
</comment>
<proteinExistence type="inferred from homology"/>
<gene>
    <name evidence="15" type="ORF">DNK49_07610</name>
</gene>
<keyword evidence="10" id="KW-0408">Iron</keyword>
<dbReference type="AlphaFoldDB" id="A0A323UX95"/>
<sequence>MRPPRYDAGSIALHWLHAALILTLLGLGLTMTDLPKGAERSAAISLHKSLGVLALLLFGLRLAWRLTHRPPTDPRLTPRQHGMARMGHRLLYLLLLLTPLSGYLSSSFTPYPMRVFGLSIPKAGYPDETLNALFGTVHSVLTWTLMAVLVAHVAAVILHQRQGIPVLTRMLPGRGPDC</sequence>
<feature type="transmembrane region" description="Helical" evidence="13">
    <location>
        <begin position="44"/>
        <end position="64"/>
    </location>
</feature>
<feature type="domain" description="Cytochrome b561 bacterial/Ni-hydrogenase" evidence="14">
    <location>
        <begin position="5"/>
        <end position="173"/>
    </location>
</feature>
<evidence type="ECO:0000256" key="2">
    <source>
        <dbReference type="ARBA" id="ARBA00004651"/>
    </source>
</evidence>
<dbReference type="InterPro" id="IPR016174">
    <property type="entry name" value="Di-haem_cyt_TM"/>
</dbReference>
<evidence type="ECO:0000313" key="15">
    <source>
        <dbReference type="EMBL" id="PZA17097.1"/>
    </source>
</evidence>
<protein>
    <submittedName>
        <fullName evidence="15">Cytochrome b</fullName>
    </submittedName>
</protein>
<reference evidence="15 16" key="1">
    <citation type="submission" date="2018-06" db="EMBL/GenBank/DDBJ databases">
        <title>Azoarcus communis strain SWub3 genome.</title>
        <authorList>
            <person name="Zorraquino Salvo V."/>
            <person name="Toubiana D."/>
            <person name="Blumwald E."/>
        </authorList>
    </citation>
    <scope>NUCLEOTIDE SEQUENCE [LARGE SCALE GENOMIC DNA]</scope>
    <source>
        <strain evidence="15 16">SWub3</strain>
    </source>
</reference>
<keyword evidence="7" id="KW-0479">Metal-binding</keyword>
<evidence type="ECO:0000256" key="9">
    <source>
        <dbReference type="ARBA" id="ARBA00022989"/>
    </source>
</evidence>
<evidence type="ECO:0000256" key="7">
    <source>
        <dbReference type="ARBA" id="ARBA00022723"/>
    </source>
</evidence>
<dbReference type="PANTHER" id="PTHR30529">
    <property type="entry name" value="CYTOCHROME B561"/>
    <property type="match status" value="1"/>
</dbReference>
<dbReference type="RefSeq" id="WP_110523742.1">
    <property type="nucleotide sequence ID" value="NZ_QKOE01000004.1"/>
</dbReference>
<dbReference type="GO" id="GO:0022904">
    <property type="term" value="P:respiratory electron transport chain"/>
    <property type="evidence" value="ECO:0007669"/>
    <property type="project" value="InterPro"/>
</dbReference>